<keyword evidence="4" id="KW-0560">Oxidoreductase</keyword>
<dbReference type="EMBL" id="CP029194">
    <property type="protein sequence ID" value="QES21210.1"/>
    <property type="molecule type" value="Genomic_DNA"/>
</dbReference>
<dbReference type="AlphaFoldDB" id="A0A5P2AUC1"/>
<dbReference type="OrthoDB" id="105450at2"/>
<feature type="region of interest" description="Disordered" evidence="7">
    <location>
        <begin position="1"/>
        <end position="22"/>
    </location>
</feature>
<evidence type="ECO:0000256" key="1">
    <source>
        <dbReference type="ARBA" id="ARBA00022485"/>
    </source>
</evidence>
<gene>
    <name evidence="9" type="ORF">DEJ46_20605</name>
</gene>
<dbReference type="Pfam" id="PF03460">
    <property type="entry name" value="NIR_SIR_ferr"/>
    <property type="match status" value="1"/>
</dbReference>
<keyword evidence="5" id="KW-0408">Iron</keyword>
<evidence type="ECO:0000256" key="7">
    <source>
        <dbReference type="SAM" id="MobiDB-lite"/>
    </source>
</evidence>
<dbReference type="GO" id="GO:0051539">
    <property type="term" value="F:4 iron, 4 sulfur cluster binding"/>
    <property type="evidence" value="ECO:0007669"/>
    <property type="project" value="UniProtKB-KW"/>
</dbReference>
<dbReference type="InterPro" id="IPR045854">
    <property type="entry name" value="NO2/SO3_Rdtase_4Fe4S_sf"/>
</dbReference>
<evidence type="ECO:0000256" key="3">
    <source>
        <dbReference type="ARBA" id="ARBA00022723"/>
    </source>
</evidence>
<evidence type="ECO:0000313" key="10">
    <source>
        <dbReference type="Proteomes" id="UP000324106"/>
    </source>
</evidence>
<evidence type="ECO:0000256" key="2">
    <source>
        <dbReference type="ARBA" id="ARBA00022617"/>
    </source>
</evidence>
<feature type="domain" description="Nitrite/Sulfite reductase ferredoxin-like" evidence="8">
    <location>
        <begin position="38"/>
        <end position="97"/>
    </location>
</feature>
<dbReference type="PANTHER" id="PTHR32439">
    <property type="entry name" value="FERREDOXIN--NITRITE REDUCTASE, CHLOROPLASTIC"/>
    <property type="match status" value="1"/>
</dbReference>
<dbReference type="RefSeq" id="WP_150274608.1">
    <property type="nucleotide sequence ID" value="NZ_CP029194.1"/>
</dbReference>
<name>A0A5P2AUC1_STRVZ</name>
<protein>
    <submittedName>
        <fullName evidence="9">Cobalamin biosynthesis protein CobG</fullName>
    </submittedName>
</protein>
<sequence length="418" mass="42230">MLAAMPPTPPSTPPRDEARIRDRGDACPGALRLHAADDGRLARLRLPAGRLTAHQVETLAVAAETLGDGRISLTSRGNAELRGLAEECGAELAALLTAAGLLPSPTHERVRNIVASPAAGLDGLGGPEVQLWARELDALLCAEPWAAALSGRFLFVLDDGRADVAGLGGDVTLVAPAPGAPAGPGAARLYVGGRAWRVAGADAPRAALAAAGAFLDAARAAGNGAWRVRELPEGCAPDVAGALDRAGISAEPVPAAQSLLVHAPPLAPGPLGAASLHVLAPLGRLTAAQLRALLPADEVRLTPWRGVVVAGAGPSEDRLAALGSHGLITRPDSPWAGVSACTGRPGCAKSLADVRADAAPGSARGLPVHYSGCERRCGHPHGTWVDVVATADGAYLVDGAPTPRTALPDAVTTARTTR</sequence>
<reference evidence="9 10" key="1">
    <citation type="submission" date="2018-05" db="EMBL/GenBank/DDBJ databases">
        <title>Streptomyces venezuelae.</title>
        <authorList>
            <person name="Kim W."/>
            <person name="Lee N."/>
            <person name="Cho B.-K."/>
        </authorList>
    </citation>
    <scope>NUCLEOTIDE SEQUENCE [LARGE SCALE GENOMIC DNA]</scope>
    <source>
        <strain evidence="9 10">ATCC 15068</strain>
    </source>
</reference>
<dbReference type="InterPro" id="IPR005117">
    <property type="entry name" value="NiRdtase/SiRdtase_haem-b_fer"/>
</dbReference>
<keyword evidence="2" id="KW-0349">Heme</keyword>
<feature type="compositionally biased region" description="Pro residues" evidence="7">
    <location>
        <begin position="1"/>
        <end position="13"/>
    </location>
</feature>
<dbReference type="PANTHER" id="PTHR32439:SF9">
    <property type="entry name" value="BLR3264 PROTEIN"/>
    <property type="match status" value="1"/>
</dbReference>
<evidence type="ECO:0000256" key="4">
    <source>
        <dbReference type="ARBA" id="ARBA00023002"/>
    </source>
</evidence>
<dbReference type="InterPro" id="IPR051329">
    <property type="entry name" value="NIR_SIR_4Fe-4S"/>
</dbReference>
<proteinExistence type="predicted"/>
<dbReference type="SUPFAM" id="SSF56014">
    <property type="entry name" value="Nitrite and sulphite reductase 4Fe-4S domain-like"/>
    <property type="match status" value="2"/>
</dbReference>
<dbReference type="InterPro" id="IPR036136">
    <property type="entry name" value="Nit/Sulf_reduc_fer-like_dom_sf"/>
</dbReference>
<dbReference type="Proteomes" id="UP000324106">
    <property type="component" value="Chromosome"/>
</dbReference>
<keyword evidence="6" id="KW-0411">Iron-sulfur</keyword>
<keyword evidence="3" id="KW-0479">Metal-binding</keyword>
<evidence type="ECO:0000259" key="8">
    <source>
        <dbReference type="Pfam" id="PF03460"/>
    </source>
</evidence>
<dbReference type="GO" id="GO:0016491">
    <property type="term" value="F:oxidoreductase activity"/>
    <property type="evidence" value="ECO:0007669"/>
    <property type="project" value="UniProtKB-KW"/>
</dbReference>
<dbReference type="SUPFAM" id="SSF55124">
    <property type="entry name" value="Nitrite/Sulfite reductase N-terminal domain-like"/>
    <property type="match status" value="2"/>
</dbReference>
<dbReference type="GO" id="GO:0046872">
    <property type="term" value="F:metal ion binding"/>
    <property type="evidence" value="ECO:0007669"/>
    <property type="project" value="UniProtKB-KW"/>
</dbReference>
<dbReference type="Gene3D" id="3.90.480.20">
    <property type="match status" value="1"/>
</dbReference>
<evidence type="ECO:0000313" key="9">
    <source>
        <dbReference type="EMBL" id="QES21210.1"/>
    </source>
</evidence>
<keyword evidence="1" id="KW-0004">4Fe-4S</keyword>
<accession>A0A5P2AUC1</accession>
<organism evidence="9 10">
    <name type="scientific">Streptomyces venezuelae</name>
    <dbReference type="NCBI Taxonomy" id="54571"/>
    <lineage>
        <taxon>Bacteria</taxon>
        <taxon>Bacillati</taxon>
        <taxon>Actinomycetota</taxon>
        <taxon>Actinomycetes</taxon>
        <taxon>Kitasatosporales</taxon>
        <taxon>Streptomycetaceae</taxon>
        <taxon>Streptomyces</taxon>
    </lineage>
</organism>
<evidence type="ECO:0000256" key="5">
    <source>
        <dbReference type="ARBA" id="ARBA00023004"/>
    </source>
</evidence>
<evidence type="ECO:0000256" key="6">
    <source>
        <dbReference type="ARBA" id="ARBA00023014"/>
    </source>
</evidence>